<dbReference type="AlphaFoldDB" id="A0A2V3VW33"/>
<reference evidence="6 7" key="1">
    <citation type="submission" date="2018-05" db="EMBL/GenBank/DDBJ databases">
        <title>Genomic Encyclopedia of Type Strains, Phase IV (KMG-IV): sequencing the most valuable type-strain genomes for metagenomic binning, comparative biology and taxonomic classification.</title>
        <authorList>
            <person name="Goeker M."/>
        </authorList>
    </citation>
    <scope>NUCLEOTIDE SEQUENCE [LARGE SCALE GENOMIC DNA]</scope>
    <source>
        <strain evidence="6 7">DSM 28556</strain>
    </source>
</reference>
<dbReference type="PANTHER" id="PTHR23028:SF53">
    <property type="entry name" value="ACYL_TRANSF_3 DOMAIN-CONTAINING PROTEIN"/>
    <property type="match status" value="1"/>
</dbReference>
<feature type="transmembrane region" description="Helical" evidence="3">
    <location>
        <begin position="264"/>
        <end position="285"/>
    </location>
</feature>
<comment type="subcellular location">
    <subcellularLocation>
        <location evidence="1">Membrane</location>
    </subcellularLocation>
</comment>
<gene>
    <name evidence="6" type="ORF">DFR56_10928</name>
</gene>
<dbReference type="InterPro" id="IPR043968">
    <property type="entry name" value="SGNH"/>
</dbReference>
<keyword evidence="3" id="KW-0472">Membrane</keyword>
<evidence type="ECO:0000256" key="2">
    <source>
        <dbReference type="ARBA" id="ARBA00007400"/>
    </source>
</evidence>
<evidence type="ECO:0000313" key="7">
    <source>
        <dbReference type="Proteomes" id="UP000247978"/>
    </source>
</evidence>
<feature type="domain" description="Acyltransferase 3" evidence="4">
    <location>
        <begin position="13"/>
        <end position="344"/>
    </location>
</feature>
<feature type="transmembrane region" description="Helical" evidence="3">
    <location>
        <begin position="236"/>
        <end position="258"/>
    </location>
</feature>
<feature type="domain" description="SGNH" evidence="5">
    <location>
        <begin position="441"/>
        <end position="654"/>
    </location>
</feature>
<proteinExistence type="inferred from homology"/>
<feature type="transmembrane region" description="Helical" evidence="3">
    <location>
        <begin position="324"/>
        <end position="343"/>
    </location>
</feature>
<feature type="transmembrane region" description="Helical" evidence="3">
    <location>
        <begin position="364"/>
        <end position="383"/>
    </location>
</feature>
<name>A0A2V3VW33_9BACI</name>
<comment type="caution">
    <text evidence="6">The sequence shown here is derived from an EMBL/GenBank/DDBJ whole genome shotgun (WGS) entry which is preliminary data.</text>
</comment>
<feature type="transmembrane region" description="Helical" evidence="3">
    <location>
        <begin position="141"/>
        <end position="165"/>
    </location>
</feature>
<dbReference type="Proteomes" id="UP000247978">
    <property type="component" value="Unassembled WGS sequence"/>
</dbReference>
<keyword evidence="3" id="KW-1133">Transmembrane helix</keyword>
<dbReference type="InterPro" id="IPR002656">
    <property type="entry name" value="Acyl_transf_3_dom"/>
</dbReference>
<protein>
    <submittedName>
        <fullName evidence="6">Peptidoglycan/LPS O-acetylase OafA/YrhL</fullName>
    </submittedName>
</protein>
<evidence type="ECO:0000256" key="3">
    <source>
        <dbReference type="SAM" id="Phobius"/>
    </source>
</evidence>
<keyword evidence="7" id="KW-1185">Reference proteome</keyword>
<feature type="transmembrane region" description="Helical" evidence="3">
    <location>
        <begin position="211"/>
        <end position="229"/>
    </location>
</feature>
<feature type="transmembrane region" description="Helical" evidence="3">
    <location>
        <begin position="78"/>
        <end position="97"/>
    </location>
</feature>
<dbReference type="OrthoDB" id="9796461at2"/>
<dbReference type="RefSeq" id="WP_110395835.1">
    <property type="nucleotide sequence ID" value="NZ_JBHUHB010000001.1"/>
</dbReference>
<evidence type="ECO:0000256" key="1">
    <source>
        <dbReference type="ARBA" id="ARBA00004370"/>
    </source>
</evidence>
<dbReference type="GO" id="GO:0016747">
    <property type="term" value="F:acyltransferase activity, transferring groups other than amino-acyl groups"/>
    <property type="evidence" value="ECO:0007669"/>
    <property type="project" value="InterPro"/>
</dbReference>
<dbReference type="GO" id="GO:0016020">
    <property type="term" value="C:membrane"/>
    <property type="evidence" value="ECO:0007669"/>
    <property type="project" value="TreeGrafter"/>
</dbReference>
<dbReference type="Pfam" id="PF19040">
    <property type="entry name" value="SGNH"/>
    <property type="match status" value="1"/>
</dbReference>
<feature type="transmembrane region" description="Helical" evidence="3">
    <location>
        <begin position="297"/>
        <end position="318"/>
    </location>
</feature>
<evidence type="ECO:0000259" key="4">
    <source>
        <dbReference type="Pfam" id="PF01757"/>
    </source>
</evidence>
<dbReference type="EMBL" id="QJJQ01000009">
    <property type="protein sequence ID" value="PXW85866.1"/>
    <property type="molecule type" value="Genomic_DNA"/>
</dbReference>
<keyword evidence="3" id="KW-0812">Transmembrane</keyword>
<feature type="transmembrane region" description="Helical" evidence="3">
    <location>
        <begin position="172"/>
        <end position="191"/>
    </location>
</feature>
<comment type="similarity">
    <text evidence="2">Belongs to the acyltransferase 3 family.</text>
</comment>
<accession>A0A2V3VW33</accession>
<feature type="transmembrane region" description="Helical" evidence="3">
    <location>
        <begin position="39"/>
        <end position="57"/>
    </location>
</feature>
<evidence type="ECO:0000259" key="5">
    <source>
        <dbReference type="Pfam" id="PF19040"/>
    </source>
</evidence>
<feature type="transmembrane region" description="Helical" evidence="3">
    <location>
        <begin position="16"/>
        <end position="33"/>
    </location>
</feature>
<organism evidence="6 7">
    <name type="scientific">Pseudogracilibacillus auburnensis</name>
    <dbReference type="NCBI Taxonomy" id="1494959"/>
    <lineage>
        <taxon>Bacteria</taxon>
        <taxon>Bacillati</taxon>
        <taxon>Bacillota</taxon>
        <taxon>Bacilli</taxon>
        <taxon>Bacillales</taxon>
        <taxon>Bacillaceae</taxon>
        <taxon>Pseudogracilibacillus</taxon>
    </lineage>
</organism>
<sequence>MRELKTPKKVFRKEIEGLRAVAAMLVAIYHIWLGNVSGGVDVFFVVSGFLITTSLLSNYEKHGKVNFFNFIKRLATRLFPVAFFVLFIVTILSIILLPKIQWMQTVKEVFASSLYYQNWQLAFDAVDYLAQNNEASPFQHYWALSIQGQFYLLWPLILFISVLLAKKVFNKSIRVSFFVSLVFVFVLSFTYSIYKTSINQPWAYFDTFTRVWEFSLGGIIAIIIPYIAVRKSLSFILGWTGLIAIILCGIILQVSTVFPGYAALWPTLSALAIIIAGSQGGTFGVHRILASKPFMKLGSISYAFYLWHWPILIFYFVLFENNKVPFWSGIVLILLSLILSYLTTTYIEKPLRNMKYINTNWIKTLIPVSLTIPVLITASIWSITIEKTDTELAFAYYNSDYAGAMALLTGNSEITPLNSDQIAPQPIQARQDLPKNYEDNCHQKPGKSDVIECEYGDLDNPKYEIALVGGSHSAHWLPALDSFAESENIKILNFTKSGCRFSAEGSVDKDCKEWNEKLIDKLKSIKPDLVFTHADVAGEDKVPDGFLVQWDNLNDLDIPVFAIRDNPRFGFDVAVCVEENGVDSSNCIVSREKVLPLNSAWSQLKEKPENVHYVDLSDSFCEDTECKPVVGNVLVYRDNGHITATYARTLGPILQNELMTILEK</sequence>
<dbReference type="InterPro" id="IPR050879">
    <property type="entry name" value="Acyltransferase_3"/>
</dbReference>
<evidence type="ECO:0000313" key="6">
    <source>
        <dbReference type="EMBL" id="PXW85866.1"/>
    </source>
</evidence>
<dbReference type="Pfam" id="PF01757">
    <property type="entry name" value="Acyl_transf_3"/>
    <property type="match status" value="1"/>
</dbReference>
<dbReference type="PANTHER" id="PTHR23028">
    <property type="entry name" value="ACETYLTRANSFERASE"/>
    <property type="match status" value="1"/>
</dbReference>
<dbReference type="GO" id="GO:0009103">
    <property type="term" value="P:lipopolysaccharide biosynthetic process"/>
    <property type="evidence" value="ECO:0007669"/>
    <property type="project" value="TreeGrafter"/>
</dbReference>